<organism evidence="1 2">
    <name type="scientific">Manihot esculenta</name>
    <name type="common">Cassava</name>
    <name type="synonym">Jatropha manihot</name>
    <dbReference type="NCBI Taxonomy" id="3983"/>
    <lineage>
        <taxon>Eukaryota</taxon>
        <taxon>Viridiplantae</taxon>
        <taxon>Streptophyta</taxon>
        <taxon>Embryophyta</taxon>
        <taxon>Tracheophyta</taxon>
        <taxon>Spermatophyta</taxon>
        <taxon>Magnoliopsida</taxon>
        <taxon>eudicotyledons</taxon>
        <taxon>Gunneridae</taxon>
        <taxon>Pentapetalae</taxon>
        <taxon>rosids</taxon>
        <taxon>fabids</taxon>
        <taxon>Malpighiales</taxon>
        <taxon>Euphorbiaceae</taxon>
        <taxon>Crotonoideae</taxon>
        <taxon>Manihoteae</taxon>
        <taxon>Manihot</taxon>
    </lineage>
</organism>
<dbReference type="Proteomes" id="UP000091857">
    <property type="component" value="Chromosome 3"/>
</dbReference>
<keyword evidence="2" id="KW-1185">Reference proteome</keyword>
<evidence type="ECO:0000313" key="1">
    <source>
        <dbReference type="EMBL" id="KAG8658966.1"/>
    </source>
</evidence>
<dbReference type="EMBL" id="CM004389">
    <property type="protein sequence ID" value="KAG8658966.1"/>
    <property type="molecule type" value="Genomic_DNA"/>
</dbReference>
<sequence length="107" mass="12414">MSPSAVVCRKIPAYKVDPIALPTGFYNSIARNNLANQHVDERGGGQKKFESKKIGPFRIIQKTNDNTYVLDFPDYIKIFKTFNMADLFQYYHADRQLEVEFFTSVRE</sequence>
<protein>
    <submittedName>
        <fullName evidence="1">Uncharacterized protein</fullName>
    </submittedName>
</protein>
<evidence type="ECO:0000313" key="2">
    <source>
        <dbReference type="Proteomes" id="UP000091857"/>
    </source>
</evidence>
<reference evidence="2" key="1">
    <citation type="journal article" date="2016" name="Nat. Biotechnol.">
        <title>Sequencing wild and cultivated cassava and related species reveals extensive interspecific hybridization and genetic diversity.</title>
        <authorList>
            <person name="Bredeson J.V."/>
            <person name="Lyons J.B."/>
            <person name="Prochnik S.E."/>
            <person name="Wu G.A."/>
            <person name="Ha C.M."/>
            <person name="Edsinger-Gonzales E."/>
            <person name="Grimwood J."/>
            <person name="Schmutz J."/>
            <person name="Rabbi I.Y."/>
            <person name="Egesi C."/>
            <person name="Nauluvula P."/>
            <person name="Lebot V."/>
            <person name="Ndunguru J."/>
            <person name="Mkamilo G."/>
            <person name="Bart R.S."/>
            <person name="Setter T.L."/>
            <person name="Gleadow R.M."/>
            <person name="Kulakow P."/>
            <person name="Ferguson M.E."/>
            <person name="Rounsley S."/>
            <person name="Rokhsar D.S."/>
        </authorList>
    </citation>
    <scope>NUCLEOTIDE SEQUENCE [LARGE SCALE GENOMIC DNA]</scope>
    <source>
        <strain evidence="2">cv. AM560-2</strain>
    </source>
</reference>
<proteinExistence type="predicted"/>
<name>A0ACB7I3I1_MANES</name>
<gene>
    <name evidence="1" type="ORF">MANES_03G212875v8</name>
</gene>
<comment type="caution">
    <text evidence="1">The sequence shown here is derived from an EMBL/GenBank/DDBJ whole genome shotgun (WGS) entry which is preliminary data.</text>
</comment>
<accession>A0ACB7I3I1</accession>